<evidence type="ECO:0000313" key="2">
    <source>
        <dbReference type="EMBL" id="PVJ46535.1"/>
    </source>
</evidence>
<comment type="caution">
    <text evidence="2">The sequence shown here is derived from an EMBL/GenBank/DDBJ whole genome shotgun (WGS) entry which is preliminary data.</text>
</comment>
<dbReference type="CDD" id="cd06433">
    <property type="entry name" value="GT_2_WfgS_like"/>
    <property type="match status" value="1"/>
</dbReference>
<evidence type="ECO:0000313" key="5">
    <source>
        <dbReference type="Proteomes" id="UP000245551"/>
    </source>
</evidence>
<dbReference type="Gene3D" id="3.90.550.10">
    <property type="entry name" value="Spore Coat Polysaccharide Biosynthesis Protein SpsA, Chain A"/>
    <property type="match status" value="1"/>
</dbReference>
<keyword evidence="2" id="KW-0808">Transferase</keyword>
<dbReference type="InterPro" id="IPR001173">
    <property type="entry name" value="Glyco_trans_2-like"/>
</dbReference>
<reference evidence="4 5" key="1">
    <citation type="submission" date="2018-04" db="EMBL/GenBank/DDBJ databases">
        <title>Serotype diversity and antimicrobial resistance among Salmonella enterica isolated from patients at an equine referral hospital.</title>
        <authorList>
            <person name="Leon I.M."/>
            <person name="Lawhon S.D."/>
            <person name="Norman K.N."/>
            <person name="Threadgill D.S."/>
            <person name="Ohta N."/>
            <person name="Vinasco J."/>
            <person name="Scott H.M."/>
        </authorList>
    </citation>
    <scope>NUCLEOTIDE SEQUENCE [LARGE SCALE GENOMIC DNA]</scope>
    <source>
        <strain evidence="3 4">159</strain>
        <strain evidence="2 5">230</strain>
    </source>
</reference>
<dbReference type="PANTHER" id="PTHR22916">
    <property type="entry name" value="GLYCOSYLTRANSFERASE"/>
    <property type="match status" value="1"/>
</dbReference>
<feature type="domain" description="Glycosyltransferase 2-like" evidence="1">
    <location>
        <begin position="4"/>
        <end position="142"/>
    </location>
</feature>
<evidence type="ECO:0000313" key="4">
    <source>
        <dbReference type="Proteomes" id="UP000245068"/>
    </source>
</evidence>
<organism evidence="2 5">
    <name type="scientific">Salmonella enterica subsp. enterica serovar Gaminara</name>
    <dbReference type="NCBI Taxonomy" id="913070"/>
    <lineage>
        <taxon>Bacteria</taxon>
        <taxon>Pseudomonadati</taxon>
        <taxon>Pseudomonadota</taxon>
        <taxon>Gammaproteobacteria</taxon>
        <taxon>Enterobacterales</taxon>
        <taxon>Enterobacteriaceae</taxon>
        <taxon>Salmonella</taxon>
    </lineage>
</organism>
<dbReference type="GO" id="GO:0016758">
    <property type="term" value="F:hexosyltransferase activity"/>
    <property type="evidence" value="ECO:0007669"/>
    <property type="project" value="UniProtKB-ARBA"/>
</dbReference>
<gene>
    <name evidence="3" type="ORF">C4784_12210</name>
    <name evidence="2" type="ORF">C4855_14090</name>
</gene>
<proteinExistence type="predicted"/>
<sequence>MKVSIITATYNSQDTLKDTLLSVEQQDYPDIEYIIIDGGSSDQTLQLIKKYSTRVKCLISEKDNGIYDALNKGIKLATGDIVGFIHSDDILASPQVISNIVNKFKGNTADIVYGDLLFVDREKPDIIHRFWHSGEFKKSKLRYGWAPPHPAFYIRRALYKKYGCFDLNFKIAADYDQMLRLLLVPYLQIIYVPEVFVKMRLGGESTKLNNALLSTKEIIAIMRKHNINWQVAILTRKLSKLWQIFSKFKRSNIS</sequence>
<dbReference type="Proteomes" id="UP000245068">
    <property type="component" value="Unassembled WGS sequence"/>
</dbReference>
<evidence type="ECO:0000259" key="1">
    <source>
        <dbReference type="Pfam" id="PF00535"/>
    </source>
</evidence>
<evidence type="ECO:0000313" key="3">
    <source>
        <dbReference type="EMBL" id="PVM66159.1"/>
    </source>
</evidence>
<dbReference type="AlphaFoldDB" id="A0A2T8X788"/>
<dbReference type="Proteomes" id="UP000245551">
    <property type="component" value="Unassembled WGS sequence"/>
</dbReference>
<accession>A0A2T8X788</accession>
<dbReference type="RefSeq" id="WP_116804765.1">
    <property type="nucleotide sequence ID" value="NZ_QDLV01000011.1"/>
</dbReference>
<protein>
    <submittedName>
        <fullName evidence="2">Glycosyl transferase</fullName>
    </submittedName>
</protein>
<dbReference type="Pfam" id="PF00535">
    <property type="entry name" value="Glycos_transf_2"/>
    <property type="match status" value="1"/>
</dbReference>
<dbReference type="PANTHER" id="PTHR22916:SF3">
    <property type="entry name" value="UDP-GLCNAC:BETAGAL BETA-1,3-N-ACETYLGLUCOSAMINYLTRANSFERASE-LIKE PROTEIN 1"/>
    <property type="match status" value="1"/>
</dbReference>
<dbReference type="InterPro" id="IPR029044">
    <property type="entry name" value="Nucleotide-diphossugar_trans"/>
</dbReference>
<dbReference type="EMBL" id="QDLV01000011">
    <property type="protein sequence ID" value="PVJ46535.1"/>
    <property type="molecule type" value="Genomic_DNA"/>
</dbReference>
<dbReference type="EMBL" id="QDOO01000010">
    <property type="protein sequence ID" value="PVM66159.1"/>
    <property type="molecule type" value="Genomic_DNA"/>
</dbReference>
<dbReference type="SUPFAM" id="SSF53448">
    <property type="entry name" value="Nucleotide-diphospho-sugar transferases"/>
    <property type="match status" value="1"/>
</dbReference>
<name>A0A2T8X788_SALET</name>